<proteinExistence type="predicted"/>
<name>A0ABW2P3R9_9ACTN</name>
<dbReference type="Gene3D" id="1.10.357.10">
    <property type="entry name" value="Tetracycline Repressor, domain 2"/>
    <property type="match status" value="1"/>
</dbReference>
<feature type="domain" description="MftR C-terminal" evidence="1">
    <location>
        <begin position="13"/>
        <end position="89"/>
    </location>
</feature>
<evidence type="ECO:0000313" key="3">
    <source>
        <dbReference type="Proteomes" id="UP001596496"/>
    </source>
</evidence>
<gene>
    <name evidence="2" type="ORF">ACFQSB_15815</name>
</gene>
<comment type="caution">
    <text evidence="2">The sequence shown here is derived from an EMBL/GenBank/DDBJ whole genome shotgun (WGS) entry which is preliminary data.</text>
</comment>
<organism evidence="2 3">
    <name type="scientific">Sphaerisporangium rhizosphaerae</name>
    <dbReference type="NCBI Taxonomy" id="2269375"/>
    <lineage>
        <taxon>Bacteria</taxon>
        <taxon>Bacillati</taxon>
        <taxon>Actinomycetota</taxon>
        <taxon>Actinomycetes</taxon>
        <taxon>Streptosporangiales</taxon>
        <taxon>Streptosporangiaceae</taxon>
        <taxon>Sphaerisporangium</taxon>
    </lineage>
</organism>
<dbReference type="Pfam" id="PF17754">
    <property type="entry name" value="TetR_C_14"/>
    <property type="match status" value="1"/>
</dbReference>
<evidence type="ECO:0000313" key="2">
    <source>
        <dbReference type="EMBL" id="MFC7383688.1"/>
    </source>
</evidence>
<dbReference type="InterPro" id="IPR041347">
    <property type="entry name" value="MftR_C"/>
</dbReference>
<accession>A0ABW2P3R9</accession>
<keyword evidence="3" id="KW-1185">Reference proteome</keyword>
<protein>
    <recommendedName>
        <fullName evidence="1">MftR C-terminal domain-containing protein</fullName>
    </recommendedName>
</protein>
<evidence type="ECO:0000259" key="1">
    <source>
        <dbReference type="Pfam" id="PF17754"/>
    </source>
</evidence>
<reference evidence="3" key="1">
    <citation type="journal article" date="2019" name="Int. J. Syst. Evol. Microbiol.">
        <title>The Global Catalogue of Microorganisms (GCM) 10K type strain sequencing project: providing services to taxonomists for standard genome sequencing and annotation.</title>
        <authorList>
            <consortium name="The Broad Institute Genomics Platform"/>
            <consortium name="The Broad Institute Genome Sequencing Center for Infectious Disease"/>
            <person name="Wu L."/>
            <person name="Ma J."/>
        </authorList>
    </citation>
    <scope>NUCLEOTIDE SEQUENCE [LARGE SCALE GENOMIC DNA]</scope>
    <source>
        <strain evidence="3">CECT 7649</strain>
    </source>
</reference>
<dbReference type="Proteomes" id="UP001596496">
    <property type="component" value="Unassembled WGS sequence"/>
</dbReference>
<sequence length="101" mass="10471">MLGAGAQIAGDEDLRGRARTSYYELERLIAAAVGEDMGLPPDALASRLTAYTVVGGLRELYMARGAGRGDTATGELFPLVDRVLGFARAGLAELTAQDAGA</sequence>
<dbReference type="EMBL" id="JBHTCG010000009">
    <property type="protein sequence ID" value="MFC7383688.1"/>
    <property type="molecule type" value="Genomic_DNA"/>
</dbReference>
<dbReference type="RefSeq" id="WP_380827240.1">
    <property type="nucleotide sequence ID" value="NZ_JBHTCG010000009.1"/>
</dbReference>